<evidence type="ECO:0000256" key="1">
    <source>
        <dbReference type="SAM" id="MobiDB-lite"/>
    </source>
</evidence>
<sequence>MPLPSWLRGLCGHPWVEQYRRKHEDGVEAFHGRGLQEDQHPKGRWNERAEQ</sequence>
<gene>
    <name evidence="2" type="ORF">GCM10012275_31850</name>
</gene>
<reference evidence="2" key="2">
    <citation type="submission" date="2020-09" db="EMBL/GenBank/DDBJ databases">
        <authorList>
            <person name="Sun Q."/>
            <person name="Zhou Y."/>
        </authorList>
    </citation>
    <scope>NUCLEOTIDE SEQUENCE</scope>
    <source>
        <strain evidence="2">CGMCC 4.5737</strain>
    </source>
</reference>
<feature type="region of interest" description="Disordered" evidence="1">
    <location>
        <begin position="30"/>
        <end position="51"/>
    </location>
</feature>
<comment type="caution">
    <text evidence="2">The sequence shown here is derived from an EMBL/GenBank/DDBJ whole genome shotgun (WGS) entry which is preliminary data.</text>
</comment>
<dbReference type="Proteomes" id="UP000637578">
    <property type="component" value="Unassembled WGS sequence"/>
</dbReference>
<name>A0A8J3C943_9PSEU</name>
<accession>A0A8J3C943</accession>
<dbReference type="AlphaFoldDB" id="A0A8J3C943"/>
<keyword evidence="3" id="KW-1185">Reference proteome</keyword>
<reference evidence="2" key="1">
    <citation type="journal article" date="2014" name="Int. J. Syst. Evol. Microbiol.">
        <title>Complete genome sequence of Corynebacterium casei LMG S-19264T (=DSM 44701T), isolated from a smear-ripened cheese.</title>
        <authorList>
            <consortium name="US DOE Joint Genome Institute (JGI-PGF)"/>
            <person name="Walter F."/>
            <person name="Albersmeier A."/>
            <person name="Kalinowski J."/>
            <person name="Ruckert C."/>
        </authorList>
    </citation>
    <scope>NUCLEOTIDE SEQUENCE</scope>
    <source>
        <strain evidence="2">CGMCC 4.5737</strain>
    </source>
</reference>
<evidence type="ECO:0000313" key="3">
    <source>
        <dbReference type="Proteomes" id="UP000637578"/>
    </source>
</evidence>
<proteinExistence type="predicted"/>
<evidence type="ECO:0000313" key="2">
    <source>
        <dbReference type="EMBL" id="GGM58284.1"/>
    </source>
</evidence>
<protein>
    <submittedName>
        <fullName evidence="2">Uncharacterized protein</fullName>
    </submittedName>
</protein>
<organism evidence="2 3">
    <name type="scientific">Longimycelium tulufanense</name>
    <dbReference type="NCBI Taxonomy" id="907463"/>
    <lineage>
        <taxon>Bacteria</taxon>
        <taxon>Bacillati</taxon>
        <taxon>Actinomycetota</taxon>
        <taxon>Actinomycetes</taxon>
        <taxon>Pseudonocardiales</taxon>
        <taxon>Pseudonocardiaceae</taxon>
        <taxon>Longimycelium</taxon>
    </lineage>
</organism>
<dbReference type="EMBL" id="BMMK01000013">
    <property type="protein sequence ID" value="GGM58284.1"/>
    <property type="molecule type" value="Genomic_DNA"/>
</dbReference>